<dbReference type="InterPro" id="IPR029045">
    <property type="entry name" value="ClpP/crotonase-like_dom_sf"/>
</dbReference>
<gene>
    <name evidence="7" type="ORF">C3F09_08205</name>
</gene>
<dbReference type="AlphaFoldDB" id="A0A855X5L8"/>
<dbReference type="EMBL" id="PQAP01000123">
    <property type="protein sequence ID" value="PWB71161.1"/>
    <property type="molecule type" value="Genomic_DNA"/>
</dbReference>
<evidence type="ECO:0000313" key="7">
    <source>
        <dbReference type="EMBL" id="PWB71161.1"/>
    </source>
</evidence>
<keyword evidence="3 5" id="KW-0378">Hydrolase</keyword>
<dbReference type="PROSITE" id="PS50106">
    <property type="entry name" value="PDZ"/>
    <property type="match status" value="1"/>
</dbReference>
<dbReference type="InterPro" id="IPR005151">
    <property type="entry name" value="Tail-specific_protease"/>
</dbReference>
<organism evidence="7 8">
    <name type="scientific">candidate division GN15 bacterium</name>
    <dbReference type="NCBI Taxonomy" id="2072418"/>
    <lineage>
        <taxon>Bacteria</taxon>
        <taxon>candidate division GN15</taxon>
    </lineage>
</organism>
<comment type="similarity">
    <text evidence="1 5">Belongs to the peptidase S41A family.</text>
</comment>
<dbReference type="SUPFAM" id="SSF50156">
    <property type="entry name" value="PDZ domain-like"/>
    <property type="match status" value="1"/>
</dbReference>
<evidence type="ECO:0000256" key="3">
    <source>
        <dbReference type="ARBA" id="ARBA00022801"/>
    </source>
</evidence>
<feature type="domain" description="PDZ" evidence="6">
    <location>
        <begin position="89"/>
        <end position="157"/>
    </location>
</feature>
<dbReference type="InterPro" id="IPR004447">
    <property type="entry name" value="Peptidase_S41A"/>
</dbReference>
<comment type="caution">
    <text evidence="7">The sequence shown here is derived from an EMBL/GenBank/DDBJ whole genome shotgun (WGS) entry which is preliminary data.</text>
</comment>
<dbReference type="GO" id="GO:0008236">
    <property type="term" value="F:serine-type peptidase activity"/>
    <property type="evidence" value="ECO:0007669"/>
    <property type="project" value="UniProtKB-KW"/>
</dbReference>
<dbReference type="GO" id="GO:0004175">
    <property type="term" value="F:endopeptidase activity"/>
    <property type="evidence" value="ECO:0007669"/>
    <property type="project" value="TreeGrafter"/>
</dbReference>
<keyword evidence="4 5" id="KW-0720">Serine protease</keyword>
<evidence type="ECO:0000313" key="8">
    <source>
        <dbReference type="Proteomes" id="UP000250918"/>
    </source>
</evidence>
<dbReference type="NCBIfam" id="TIGR00225">
    <property type="entry name" value="prc"/>
    <property type="match status" value="1"/>
</dbReference>
<protein>
    <recommendedName>
        <fullName evidence="6">PDZ domain-containing protein</fullName>
    </recommendedName>
</protein>
<dbReference type="SMART" id="SM00228">
    <property type="entry name" value="PDZ"/>
    <property type="match status" value="1"/>
</dbReference>
<dbReference type="Gene3D" id="3.90.226.10">
    <property type="entry name" value="2-enoyl-CoA Hydratase, Chain A, domain 1"/>
    <property type="match status" value="1"/>
</dbReference>
<dbReference type="Gene3D" id="3.30.750.44">
    <property type="match status" value="1"/>
</dbReference>
<dbReference type="Pfam" id="PF13180">
    <property type="entry name" value="PDZ_2"/>
    <property type="match status" value="1"/>
</dbReference>
<dbReference type="Gene3D" id="2.30.42.10">
    <property type="match status" value="1"/>
</dbReference>
<proteinExistence type="inferred from homology"/>
<reference evidence="7 8" key="1">
    <citation type="journal article" date="2018" name="ISME J.">
        <title>A methanotrophic archaeon couples anaerobic oxidation of methane to Fe(III) reduction.</title>
        <authorList>
            <person name="Cai C."/>
            <person name="Leu A.O."/>
            <person name="Xie G.J."/>
            <person name="Guo J."/>
            <person name="Feng Y."/>
            <person name="Zhao J.X."/>
            <person name="Tyson G.W."/>
            <person name="Yuan Z."/>
            <person name="Hu S."/>
        </authorList>
    </citation>
    <scope>NUCLEOTIDE SEQUENCE [LARGE SCALE GENOMIC DNA]</scope>
    <source>
        <strain evidence="7">FeB_12</strain>
    </source>
</reference>
<evidence type="ECO:0000256" key="4">
    <source>
        <dbReference type="ARBA" id="ARBA00022825"/>
    </source>
</evidence>
<dbReference type="PANTHER" id="PTHR32060:SF22">
    <property type="entry name" value="CARBOXYL-TERMINAL-PROCESSING PEPTIDASE 3, CHLOROPLASTIC"/>
    <property type="match status" value="1"/>
</dbReference>
<evidence type="ECO:0000256" key="2">
    <source>
        <dbReference type="ARBA" id="ARBA00022670"/>
    </source>
</evidence>
<dbReference type="GO" id="GO:0006508">
    <property type="term" value="P:proteolysis"/>
    <property type="evidence" value="ECO:0007669"/>
    <property type="project" value="UniProtKB-KW"/>
</dbReference>
<keyword evidence="2 5" id="KW-0645">Protease</keyword>
<dbReference type="SMART" id="SM00245">
    <property type="entry name" value="TSPc"/>
    <property type="match status" value="1"/>
</dbReference>
<dbReference type="PANTHER" id="PTHR32060">
    <property type="entry name" value="TAIL-SPECIFIC PROTEASE"/>
    <property type="match status" value="1"/>
</dbReference>
<dbReference type="CDD" id="cd07560">
    <property type="entry name" value="Peptidase_S41_CPP"/>
    <property type="match status" value="1"/>
</dbReference>
<dbReference type="InterPro" id="IPR036034">
    <property type="entry name" value="PDZ_sf"/>
</dbReference>
<evidence type="ECO:0000259" key="6">
    <source>
        <dbReference type="PROSITE" id="PS50106"/>
    </source>
</evidence>
<sequence>MTTSPEPGRREILISALLSTLLILLCGGMAAYVLSDPDFKWSSVFSQVAHDIQADYVDPVNWEQAFSSAEESMFSGLDRYSGYIDRQEFSEMREELSGSYSGIGVTVAKDDSGLVVLSVREGGPSAAAGLLNGDIIEMVDSTGLAPLDLPASSRILRGPDGSTVRLKVFRPATGETLLPIVKRGRVPLKHIPFAGYTDDSVLYIRILDFEAGVTDDLAAALDSLLGKPHIKPRGVILDLKGNPGGLFEEAIGVCNLFLEPGRFIVGTAARSRWEVEREYSSGHDVTGGLPMAVLVDGNSASAAEITAGALRQLGRAVLIGDTTYGKGLVQGYSQFPDGSGIRLTISRYFLEGNLFLNRLDSTHSDTGKGLTPDFYLPSTDRSLFLSYLEGSLLMFRFAYRHQDEIIAGPPELRPPFRWVDELALFAEKEKFQFESPQTSDALVLLRTAQQEHCSADCIARAKELVRIARDDDRGQFLAHGEYIDMRLRQLAFERKYGSYRAYAEAVVNVRPDIRFAAQVLRRSTT</sequence>
<dbReference type="CDD" id="cd06782">
    <property type="entry name" value="cpPDZ_CPP-like"/>
    <property type="match status" value="1"/>
</dbReference>
<accession>A0A855X5L8</accession>
<dbReference type="Proteomes" id="UP000250918">
    <property type="component" value="Unassembled WGS sequence"/>
</dbReference>
<evidence type="ECO:0000256" key="1">
    <source>
        <dbReference type="ARBA" id="ARBA00009179"/>
    </source>
</evidence>
<name>A0A855X5L8_9BACT</name>
<dbReference type="Pfam" id="PF03572">
    <property type="entry name" value="Peptidase_S41"/>
    <property type="match status" value="1"/>
</dbReference>
<dbReference type="SUPFAM" id="SSF52096">
    <property type="entry name" value="ClpP/crotonase"/>
    <property type="match status" value="1"/>
</dbReference>
<dbReference type="InterPro" id="IPR001478">
    <property type="entry name" value="PDZ"/>
</dbReference>
<evidence type="ECO:0000256" key="5">
    <source>
        <dbReference type="RuleBase" id="RU004404"/>
    </source>
</evidence>